<dbReference type="InterPro" id="IPR008966">
    <property type="entry name" value="Adhesion_dom_sf"/>
</dbReference>
<dbReference type="InterPro" id="IPR036937">
    <property type="entry name" value="Adhesion_dom_fimbrial_sf"/>
</dbReference>
<name>A0A2X2DIB5_PROMI</name>
<accession>A0A2X2DIB5</accession>
<dbReference type="InterPro" id="IPR000259">
    <property type="entry name" value="Adhesion_dom_fimbrial"/>
</dbReference>
<dbReference type="Proteomes" id="UP000251485">
    <property type="component" value="Unassembled WGS sequence"/>
</dbReference>
<dbReference type="InterPro" id="IPR011228">
    <property type="entry name" value="UCP029766"/>
</dbReference>
<dbReference type="NCBIfam" id="NF011783">
    <property type="entry name" value="PRK15247.1"/>
    <property type="match status" value="1"/>
</dbReference>
<evidence type="ECO:0000313" key="2">
    <source>
        <dbReference type="EMBL" id="SPY95459.1"/>
    </source>
</evidence>
<dbReference type="EMBL" id="UAUE01000009">
    <property type="protein sequence ID" value="SPY95459.1"/>
    <property type="molecule type" value="Genomic_DNA"/>
</dbReference>
<reference evidence="2 3" key="1">
    <citation type="submission" date="2018-06" db="EMBL/GenBank/DDBJ databases">
        <authorList>
            <consortium name="Pathogen Informatics"/>
            <person name="Doyle S."/>
        </authorList>
    </citation>
    <scope>NUCLEOTIDE SEQUENCE [LARGE SCALE GENOMIC DNA]</scope>
    <source>
        <strain evidence="2 3">NCTC10975</strain>
    </source>
</reference>
<proteinExistence type="predicted"/>
<dbReference type="AlphaFoldDB" id="A0A2X2DIB5"/>
<dbReference type="GO" id="GO:0009289">
    <property type="term" value="C:pilus"/>
    <property type="evidence" value="ECO:0007669"/>
    <property type="project" value="InterPro"/>
</dbReference>
<organism evidence="2 3">
    <name type="scientific">Proteus mirabilis</name>
    <dbReference type="NCBI Taxonomy" id="584"/>
    <lineage>
        <taxon>Bacteria</taxon>
        <taxon>Pseudomonadati</taxon>
        <taxon>Pseudomonadota</taxon>
        <taxon>Gammaproteobacteria</taxon>
        <taxon>Enterobacterales</taxon>
        <taxon>Morganellaceae</taxon>
        <taxon>Proteus</taxon>
    </lineage>
</organism>
<dbReference type="PIRSF" id="PIRSF029766">
    <property type="entry name" value="UCP029766"/>
    <property type="match status" value="1"/>
</dbReference>
<dbReference type="Pfam" id="PF00419">
    <property type="entry name" value="Fimbrial"/>
    <property type="match status" value="1"/>
</dbReference>
<evidence type="ECO:0000259" key="1">
    <source>
        <dbReference type="Pfam" id="PF00419"/>
    </source>
</evidence>
<dbReference type="SUPFAM" id="SSF49401">
    <property type="entry name" value="Bacterial adhesins"/>
    <property type="match status" value="1"/>
</dbReference>
<dbReference type="Gene3D" id="2.60.40.1090">
    <property type="entry name" value="Fimbrial-type adhesion domain"/>
    <property type="match status" value="1"/>
</dbReference>
<gene>
    <name evidence="2" type="ORF">NCTC10975_01455</name>
</gene>
<sequence length="447" mass="48854">MLYFHRMLLLVICFISLIFSVVSKAVCIKVTDNSFLSDSAIKAGYTARNWYGAFDDNIGHLGLPSVISVSTSNKFQPAGTVLASSIANFLTSATRTPYSAKQILFRCELKDAGQLYELYSTNGDNIFVGGRQAKELEGAYYDVERNVAVRMTNLSTGEYYSRYWKQRQLTADSWFQDDHAIYIPASAFSNILYEMIKISASDQFIYAGRINKDTYNQPRGYIAFKGPGLDTFAIQEGDDHANKYLGWPYVWPGAWGTYNQVTYIRGATCTIEDYPSIVILPQITVRALSSGQSSQATFSLTLNCESGAMSSTHPTTNIANVAMGFLVNQPTAVAAARRLGLTTSGGGLTWLLDTHYGEKGVASGVGIKIYDKQGAAINLLPDRMVTGSGSTRGWYAYKDLTTFSGTKENGSIETWHGDFTASLEALSGQTVTVGSVNAQLQAVVSFQ</sequence>
<feature type="domain" description="Fimbrial-type adhesion" evidence="1">
    <location>
        <begin position="264"/>
        <end position="447"/>
    </location>
</feature>
<protein>
    <submittedName>
        <fullName evidence="2">Putative fimbrial usher protein StbD</fullName>
    </submittedName>
</protein>
<evidence type="ECO:0000313" key="3">
    <source>
        <dbReference type="Proteomes" id="UP000251485"/>
    </source>
</evidence>
<dbReference type="GO" id="GO:0007155">
    <property type="term" value="P:cell adhesion"/>
    <property type="evidence" value="ECO:0007669"/>
    <property type="project" value="InterPro"/>
</dbReference>
<dbReference type="RefSeq" id="WP_036971218.1">
    <property type="nucleotide sequence ID" value="NZ_CAXOHV010000002.1"/>
</dbReference>